<keyword evidence="4" id="KW-1185">Reference proteome</keyword>
<dbReference type="OrthoDB" id="449487at2759"/>
<accession>A0A8K0QU98</accession>
<evidence type="ECO:0000313" key="4">
    <source>
        <dbReference type="Proteomes" id="UP000813461"/>
    </source>
</evidence>
<dbReference type="EMBL" id="JAGMVJ010000027">
    <property type="protein sequence ID" value="KAH7070233.1"/>
    <property type="molecule type" value="Genomic_DNA"/>
</dbReference>
<dbReference type="AlphaFoldDB" id="A0A8K0QU98"/>
<evidence type="ECO:0000259" key="2">
    <source>
        <dbReference type="SMART" id="SM00849"/>
    </source>
</evidence>
<evidence type="ECO:0000256" key="1">
    <source>
        <dbReference type="SAM" id="SignalP"/>
    </source>
</evidence>
<dbReference type="InterPro" id="IPR050855">
    <property type="entry name" value="NDM-1-like"/>
</dbReference>
<dbReference type="PANTHER" id="PTHR42951">
    <property type="entry name" value="METALLO-BETA-LACTAMASE DOMAIN-CONTAINING"/>
    <property type="match status" value="1"/>
</dbReference>
<feature type="chain" id="PRO_5035435725" evidence="1">
    <location>
        <begin position="20"/>
        <end position="361"/>
    </location>
</feature>
<keyword evidence="1" id="KW-0732">Signal</keyword>
<dbReference type="SMART" id="SM00849">
    <property type="entry name" value="Lactamase_B"/>
    <property type="match status" value="1"/>
</dbReference>
<dbReference type="Proteomes" id="UP000813461">
    <property type="component" value="Unassembled WGS sequence"/>
</dbReference>
<proteinExistence type="predicted"/>
<feature type="domain" description="Metallo-beta-lactamase" evidence="2">
    <location>
        <begin position="97"/>
        <end position="276"/>
    </location>
</feature>
<dbReference type="CDD" id="cd16280">
    <property type="entry name" value="metallo-hydrolase-like_MBL-fold"/>
    <property type="match status" value="1"/>
</dbReference>
<dbReference type="PANTHER" id="PTHR42951:SF17">
    <property type="entry name" value="METALLO-BETA-LACTAMASE DOMAIN-CONTAINING PROTEIN"/>
    <property type="match status" value="1"/>
</dbReference>
<feature type="signal peptide" evidence="1">
    <location>
        <begin position="1"/>
        <end position="19"/>
    </location>
</feature>
<name>A0A8K0QU98_9PLEO</name>
<dbReference type="Gene3D" id="3.60.15.10">
    <property type="entry name" value="Ribonuclease Z/Hydroxyacylglutathione hydrolase-like"/>
    <property type="match status" value="1"/>
</dbReference>
<protein>
    <submittedName>
        <fullName evidence="3">Beta-lactamase-like protein</fullName>
    </submittedName>
</protein>
<dbReference type="InterPro" id="IPR001279">
    <property type="entry name" value="Metallo-B-lactamas"/>
</dbReference>
<reference evidence="3" key="1">
    <citation type="journal article" date="2021" name="Nat. Commun.">
        <title>Genetic determinants of endophytism in the Arabidopsis root mycobiome.</title>
        <authorList>
            <person name="Mesny F."/>
            <person name="Miyauchi S."/>
            <person name="Thiergart T."/>
            <person name="Pickel B."/>
            <person name="Atanasova L."/>
            <person name="Karlsson M."/>
            <person name="Huettel B."/>
            <person name="Barry K.W."/>
            <person name="Haridas S."/>
            <person name="Chen C."/>
            <person name="Bauer D."/>
            <person name="Andreopoulos W."/>
            <person name="Pangilinan J."/>
            <person name="LaButti K."/>
            <person name="Riley R."/>
            <person name="Lipzen A."/>
            <person name="Clum A."/>
            <person name="Drula E."/>
            <person name="Henrissat B."/>
            <person name="Kohler A."/>
            <person name="Grigoriev I.V."/>
            <person name="Martin F.M."/>
            <person name="Hacquard S."/>
        </authorList>
    </citation>
    <scope>NUCLEOTIDE SEQUENCE</scope>
    <source>
        <strain evidence="3">MPI-SDFR-AT-0120</strain>
    </source>
</reference>
<dbReference type="Pfam" id="PF00753">
    <property type="entry name" value="Lactamase_B"/>
    <property type="match status" value="1"/>
</dbReference>
<sequence>MMLLKAVLFPSLIVHTALAQCSGTSFANRTTWPNEQTSNVTKYLTQAEHLVTDPRLYQYFMEKCIVQQVYPHLFSQPPGYVKPFKAFDNLYFVGHTGVSSWAITTTEGIILIDTLNNPGEVDKVMLPMLTEMGLKGEDIKKIIVTHEHLDHYGGALYLQNKYNATVYGSAAFWDAIVALPANATPPAPRRGEVVSDTVGVTLGDTSITVIETPGHTLGTISLSFPVSDNGVPHIAGLMGGTGTPAQKELREMKVQSGFQFAEFALERGIDALVSNHQAADHAVQNADILEHRATDEPNPFVIGVQNFVNYLKINAVCSQVIAARQGMDLDVDRNHTVALRERRDFVGLAFGTNGAEHECTH</sequence>
<organism evidence="3 4">
    <name type="scientific">Paraphoma chrysanthemicola</name>
    <dbReference type="NCBI Taxonomy" id="798071"/>
    <lineage>
        <taxon>Eukaryota</taxon>
        <taxon>Fungi</taxon>
        <taxon>Dikarya</taxon>
        <taxon>Ascomycota</taxon>
        <taxon>Pezizomycotina</taxon>
        <taxon>Dothideomycetes</taxon>
        <taxon>Pleosporomycetidae</taxon>
        <taxon>Pleosporales</taxon>
        <taxon>Pleosporineae</taxon>
        <taxon>Phaeosphaeriaceae</taxon>
        <taxon>Paraphoma</taxon>
    </lineage>
</organism>
<gene>
    <name evidence="3" type="ORF">FB567DRAFT_216868</name>
</gene>
<dbReference type="InterPro" id="IPR036866">
    <property type="entry name" value="RibonucZ/Hydroxyglut_hydro"/>
</dbReference>
<evidence type="ECO:0000313" key="3">
    <source>
        <dbReference type="EMBL" id="KAH7070233.1"/>
    </source>
</evidence>
<dbReference type="SUPFAM" id="SSF56281">
    <property type="entry name" value="Metallo-hydrolase/oxidoreductase"/>
    <property type="match status" value="1"/>
</dbReference>
<comment type="caution">
    <text evidence="3">The sequence shown here is derived from an EMBL/GenBank/DDBJ whole genome shotgun (WGS) entry which is preliminary data.</text>
</comment>